<dbReference type="InterPro" id="IPR050239">
    <property type="entry name" value="Sigma-70_RNA_pol_init_factors"/>
</dbReference>
<dbReference type="InterPro" id="IPR009042">
    <property type="entry name" value="RNA_pol_sigma70_r1_2"/>
</dbReference>
<dbReference type="InterPro" id="IPR014284">
    <property type="entry name" value="RNA_pol_sigma-70_dom"/>
</dbReference>
<reference evidence="8 9" key="1">
    <citation type="submission" date="2024-07" db="EMBL/GenBank/DDBJ databases">
        <authorList>
            <person name="Tripathy S."/>
        </authorList>
    </citation>
    <scope>NUCLEOTIDE SEQUENCE [LARGE SCALE GENOMIC DNA]</scope>
    <source>
        <strain evidence="8 9">VB-61278_2</strain>
    </source>
</reference>
<dbReference type="InterPro" id="IPR007630">
    <property type="entry name" value="RNA_pol_sigma70_r4"/>
</dbReference>
<dbReference type="Pfam" id="PF04539">
    <property type="entry name" value="Sigma70_r3"/>
    <property type="match status" value="1"/>
</dbReference>
<dbReference type="Gene3D" id="3.40.50.300">
    <property type="entry name" value="P-loop containing nucleotide triphosphate hydrolases"/>
    <property type="match status" value="1"/>
</dbReference>
<evidence type="ECO:0000313" key="8">
    <source>
        <dbReference type="EMBL" id="MFL9463351.1"/>
    </source>
</evidence>
<accession>A0ABW8WQK3</accession>
<dbReference type="SUPFAM" id="SSF88659">
    <property type="entry name" value="Sigma3 and sigma4 domains of RNA polymerase sigma factors"/>
    <property type="match status" value="2"/>
</dbReference>
<dbReference type="Pfam" id="PF04542">
    <property type="entry name" value="Sigma70_r2"/>
    <property type="match status" value="1"/>
</dbReference>
<evidence type="ECO:0000256" key="3">
    <source>
        <dbReference type="ARBA" id="ARBA00023082"/>
    </source>
</evidence>
<dbReference type="InterPro" id="IPR027417">
    <property type="entry name" value="P-loop_NTPase"/>
</dbReference>
<comment type="caution">
    <text evidence="8">The sequence shown here is derived from an EMBL/GenBank/DDBJ whole genome shotgun (WGS) entry which is preliminary data.</text>
</comment>
<evidence type="ECO:0000256" key="6">
    <source>
        <dbReference type="SAM" id="Coils"/>
    </source>
</evidence>
<dbReference type="InterPro" id="IPR036388">
    <property type="entry name" value="WH-like_DNA-bd_sf"/>
</dbReference>
<dbReference type="PRINTS" id="PR00046">
    <property type="entry name" value="SIGMA70FCT"/>
</dbReference>
<dbReference type="CDD" id="cd06171">
    <property type="entry name" value="Sigma70_r4"/>
    <property type="match status" value="1"/>
</dbReference>
<dbReference type="Pfam" id="PF04545">
    <property type="entry name" value="Sigma70_r4"/>
    <property type="match status" value="1"/>
</dbReference>
<evidence type="ECO:0000256" key="2">
    <source>
        <dbReference type="ARBA" id="ARBA00023015"/>
    </source>
</evidence>
<protein>
    <submittedName>
        <fullName evidence="8">Sigma-70 family RNA polymerase sigma factor</fullName>
    </submittedName>
</protein>
<evidence type="ECO:0000256" key="4">
    <source>
        <dbReference type="ARBA" id="ARBA00023125"/>
    </source>
</evidence>
<dbReference type="Gene3D" id="1.10.601.10">
    <property type="entry name" value="RNA Polymerase Primary Sigma Factor"/>
    <property type="match status" value="1"/>
</dbReference>
<dbReference type="PANTHER" id="PTHR30603:SF60">
    <property type="entry name" value="RNA POLYMERASE SIGMA FACTOR RPOD"/>
    <property type="match status" value="1"/>
</dbReference>
<keyword evidence="6" id="KW-0175">Coiled coil</keyword>
<comment type="similarity">
    <text evidence="1">Belongs to the sigma-70 factor family.</text>
</comment>
<evidence type="ECO:0000256" key="5">
    <source>
        <dbReference type="ARBA" id="ARBA00023163"/>
    </source>
</evidence>
<name>A0ABW8WQK3_9CYAN</name>
<dbReference type="InterPro" id="IPR013325">
    <property type="entry name" value="RNA_pol_sigma_r2"/>
</dbReference>
<keyword evidence="5" id="KW-0804">Transcription</keyword>
<dbReference type="SUPFAM" id="SSF52540">
    <property type="entry name" value="P-loop containing nucleoside triphosphate hydrolases"/>
    <property type="match status" value="1"/>
</dbReference>
<dbReference type="InterPro" id="IPR013324">
    <property type="entry name" value="RNA_pol_sigma_r3/r4-like"/>
</dbReference>
<dbReference type="RefSeq" id="WP_237265947.1">
    <property type="nucleotide sequence ID" value="NZ_JBFQGM010000008.1"/>
</dbReference>
<keyword evidence="9" id="KW-1185">Reference proteome</keyword>
<proteinExistence type="inferred from homology"/>
<feature type="coiled-coil region" evidence="6">
    <location>
        <begin position="556"/>
        <end position="583"/>
    </location>
</feature>
<keyword evidence="2" id="KW-0805">Transcription regulation</keyword>
<dbReference type="InterPro" id="IPR000943">
    <property type="entry name" value="RNA_pol_sigma70"/>
</dbReference>
<dbReference type="InterPro" id="IPR007627">
    <property type="entry name" value="RNA_pol_sigma70_r2"/>
</dbReference>
<dbReference type="PROSITE" id="PS00715">
    <property type="entry name" value="SIGMA70_1"/>
    <property type="match status" value="1"/>
</dbReference>
<keyword evidence="4" id="KW-0238">DNA-binding</keyword>
<gene>
    <name evidence="8" type="ORF">AB0759_22330</name>
</gene>
<evidence type="ECO:0000259" key="7">
    <source>
        <dbReference type="PROSITE" id="PS00715"/>
    </source>
</evidence>
<dbReference type="PANTHER" id="PTHR30603">
    <property type="entry name" value="RNA POLYMERASE SIGMA FACTOR RPO"/>
    <property type="match status" value="1"/>
</dbReference>
<dbReference type="NCBIfam" id="TIGR02937">
    <property type="entry name" value="sigma70-ECF"/>
    <property type="match status" value="1"/>
</dbReference>
<keyword evidence="3" id="KW-0731">Sigma factor</keyword>
<dbReference type="Proteomes" id="UP001628874">
    <property type="component" value="Unassembled WGS sequence"/>
</dbReference>
<dbReference type="Pfam" id="PF00140">
    <property type="entry name" value="Sigma70_r1_2"/>
    <property type="match status" value="1"/>
</dbReference>
<dbReference type="InterPro" id="IPR007624">
    <property type="entry name" value="RNA_pol_sigma70_r3"/>
</dbReference>
<feature type="domain" description="RNA polymerase sigma-70" evidence="7">
    <location>
        <begin position="285"/>
        <end position="298"/>
    </location>
</feature>
<dbReference type="EMBL" id="JBFQGM010000008">
    <property type="protein sequence ID" value="MFL9463351.1"/>
    <property type="molecule type" value="Genomic_DNA"/>
</dbReference>
<sequence length="2397" mass="275132">MSDRLLHLDDVKNIRKPEQVAAIFQKLGYKAICELLDVTDLELSKSSTQAVNHVYLIANQGNAELQVLLFQLKPSEWLSLDAVSYRMQAIAKSLCQRLSYFLLLCTRDYSQLMLVSPRMSFDARMNFRLNINKYFINTADPSYHDLNRLEKIAAFSLEPQTLHRIQHEALRFRELQKQYETQDSIRWYLQQIGRIKLLKASEEIFLARQVAQLEALENIRQRLQKQHQRNPQDEELALEFGISVSLLRERIANGRFAKNKLIQANLRLVVSITKNYINRGVDFLDLIQEGNLGLIKAVEKFDYTKGYQLSTYATWWIRQGIRRAINNQSRTIRLPVHLWEKISLIKKTTKQLSQEIGRLPKQKEIAASLDVTDEYLQSIVKSALPIISLDTPIGSGEDNVLADVIEFDGDTPEACLIKTCLREELESILSILQPRERQILEMRYGVDDGYEKTLEAIGQQFGLTRERIRQIINKTISKLYSEIPRISRLSKLIPQIVNSTPETFVLSNASTKKFNLEETTVIHNFKKENNLGIVVMKEVMKKMNSSQRAQTMEYNSKNLLEQLGSLKQDFNQLSEKLTRAAREFQHPGIPITEELISELGECRVNFVKLRDRTLELAVKYEVSPIPKKIELLSYHDIESLAQNIGELEKKKLDSEQLVHQALMILQRVLSIVHRVENDFQPLVECQVRANELYQAIIKSQECEHPDIKNLTDGAHPLSKLLTLITHWEDLDDDSLADLQDSVSETFGRTLSIAAVRGKLTVKEDFIQGITLPSSIKTDVQSFYAETHQTEKFSVKQATKEQSNVLQGNTEIASHNNQVIGEFQTKETLITTPENLAKREFIITDKPKVVINQNAFGEKKTEEVQPQDRLTLEDIEEQNTISISEEEPLALRKQIWKLLRENQLCLAYYLARSLEDIYPNSQLNIPSGIIRGVILGCHIRYDFGLGEIANILRSDFTNLTNNYFTDGDNDWNQAVSLLLATAALRPALLAPNTHAPAILLSLRLGEGLSQLYRYCQTIGNFGNQGLALDTTAIKTVRNQTLWEADVTALRKQVEVWWTQAPRLNMIYGPAKAVWNEWIKPNQLIYSLILPIQQNDLSRLDAVKNYVGQLSSETQINDEVKRKQRELGLIRGSSDTITGLALNQIRQHVREAVDFARQWISLQEPCTRNRNNYDYSQAQLLQQDLASLYTSVLQQLNAFDKSNSSVLIKAGVYCCKKAIENISNLFEPNATLPTVEFDLKYLLNAELLKLPSVPMDSNWQPEVKSPNLFVKEIINFCKENNFNWEQAFHARCTCQDHEATGRIIEYLRVYPEKSIDIDKLEQQRKASIKHCRDELEKTVKNTRKLLEDNVALGLLRETERLHYASQIEKIEASTKKTLRFYEKNLYLSEIGQAINAKRQESINETRSKLIKLIEEMGEDNPAYARISNVLDTGDVLTANEYIDMVQQGRQIPEPENRREAFKDFFKENYFSIEDVLEPADRNPNKRRELINNIAQRISIGPLQMRQVPGAQAKQASKMLDTWFAVKGRKQAITDKDASQILSSFGFNTDNIIIKKVGNHTWIDVTTEPIQDKKRCSMPAFGSEAKGRYRILCVWDRPSEEEILNAVGHTSHGSAVLVFHFGRMSEKRRRDLARLCRERRRTFIVIDDAVIFYLCGERGARLSILFECTLPFTFLEPYTTTSGFVSPEMFYGRERERDSIISPTGSCFIYGGRQLGKTVLLRSVEREFHSPNEGKIALWLDLKSEAIGYDRDIDEIWNLLASEFRKIGVISDNKSNRVKADELLKEIETWLNQDTNRKILLLLDEADKFLEADGKKRTADNDEKGDFIRSARLKGLMDRTNRRFKVVFAGLHNVQRTTKLENHPLAHLGEPICIGPLLNNGEMREARALIERPFASIGYSFDSPDLVTRILSQTNYYPSLIQLYCQQLLRHITNPDVANFDIHNGPPYTITSQQVDDAYNNQDLRKAIRDRFIWTLQLDQRYEVIAYTIAYGSIESENGMVNGFNLSWIRNEILTWWYEGFQGLSSDEILVLLEEMVGLGVLRVTSTGGFTLRSPNVLLLMGTLEEIEVTLLQPREIPLEYEPATFRSAIGIKEDSRRSPLTAQQESKLLLAENGVSIIFGSQAAGLDDLDLYAKSVVSKKKEYFDKYLDNISSLDEFSQSLNRLIRNRQKEGTTIIFVSALAKWNHHWIDEAIAQIGRLRSNNSFVRIVFIADPQIAWDLICDRSTELNRVNRITTLSLKPWHDVALRQWLQDCNFPSDKNSREKITTGTGNWSALLHRFYQNSKSDIHRWELHLERIKDSFNDSQEALYFTTEHLGIDLYEQQKVLRVLAQLCQMSPDGKVSLNDLVDFIHDLQTEVVNKVLKWADLLSLANPVGKKDGQEYWRVEPVIGHILEAIGE</sequence>
<organism evidence="8 9">
    <name type="scientific">Scytonema tolypothrichoides VB-61278_2</name>
    <dbReference type="NCBI Taxonomy" id="3232314"/>
    <lineage>
        <taxon>Bacteria</taxon>
        <taxon>Bacillati</taxon>
        <taxon>Cyanobacteriota</taxon>
        <taxon>Cyanophyceae</taxon>
        <taxon>Nostocales</taxon>
        <taxon>Scytonemataceae</taxon>
        <taxon>Scytonema</taxon>
    </lineage>
</organism>
<dbReference type="SUPFAM" id="SSF88946">
    <property type="entry name" value="Sigma2 domain of RNA polymerase sigma factors"/>
    <property type="match status" value="1"/>
</dbReference>
<evidence type="ECO:0000313" key="9">
    <source>
        <dbReference type="Proteomes" id="UP001628874"/>
    </source>
</evidence>
<dbReference type="Gene3D" id="1.10.10.10">
    <property type="entry name" value="Winged helix-like DNA-binding domain superfamily/Winged helix DNA-binding domain"/>
    <property type="match status" value="2"/>
</dbReference>
<evidence type="ECO:0000256" key="1">
    <source>
        <dbReference type="ARBA" id="ARBA00007788"/>
    </source>
</evidence>